<dbReference type="RefSeq" id="WP_283343677.1">
    <property type="nucleotide sequence ID" value="NZ_JASHIF010000003.1"/>
</dbReference>
<evidence type="ECO:0000313" key="7">
    <source>
        <dbReference type="Proteomes" id="UP001236507"/>
    </source>
</evidence>
<proteinExistence type="inferred from homology"/>
<protein>
    <recommendedName>
        <fullName evidence="5">Putative 3-methyladenine DNA glycosylase</fullName>
        <ecNumber evidence="5">3.2.2.-</ecNumber>
    </recommendedName>
</protein>
<dbReference type="CDD" id="cd00540">
    <property type="entry name" value="AAG"/>
    <property type="match status" value="1"/>
</dbReference>
<evidence type="ECO:0000256" key="2">
    <source>
        <dbReference type="ARBA" id="ARBA00022763"/>
    </source>
</evidence>
<organism evidence="6 7">
    <name type="scientific">Flectobacillus roseus</name>
    <dbReference type="NCBI Taxonomy" id="502259"/>
    <lineage>
        <taxon>Bacteria</taxon>
        <taxon>Pseudomonadati</taxon>
        <taxon>Bacteroidota</taxon>
        <taxon>Cytophagia</taxon>
        <taxon>Cytophagales</taxon>
        <taxon>Flectobacillaceae</taxon>
        <taxon>Flectobacillus</taxon>
    </lineage>
</organism>
<keyword evidence="6" id="KW-0326">Glycosidase</keyword>
<keyword evidence="2 5" id="KW-0227">DNA damage</keyword>
<evidence type="ECO:0000256" key="5">
    <source>
        <dbReference type="HAMAP-Rule" id="MF_00527"/>
    </source>
</evidence>
<dbReference type="InterPro" id="IPR011034">
    <property type="entry name" value="Formyl_transferase-like_C_sf"/>
</dbReference>
<gene>
    <name evidence="6" type="ORF">QM524_04590</name>
</gene>
<evidence type="ECO:0000256" key="3">
    <source>
        <dbReference type="ARBA" id="ARBA00022801"/>
    </source>
</evidence>
<keyword evidence="4 5" id="KW-0234">DNA repair</keyword>
<sequence>MNLDNLLTLDTLQLAKAMLGWRLRLDSEEGSYEGIIVETEAYLQGDPACHAYRTKTKRNAAMFGKPGTIYVYQIYGMHYCFNISGNEEGIGEAVLIRALEPTLGIELMKMRRNTASLKNLCSGPAKLVQAFGIHMDMNFWNVRTDALSLIPPQNLIVDNDIITTTRIGITQGADFPYRFYIKGNSFISKK</sequence>
<dbReference type="NCBIfam" id="NF002003">
    <property type="entry name" value="PRK00802.1-3"/>
    <property type="match status" value="1"/>
</dbReference>
<comment type="similarity">
    <text evidence="1 5">Belongs to the DNA glycosylase MPG family.</text>
</comment>
<dbReference type="GO" id="GO:0016798">
    <property type="term" value="F:hydrolase activity, acting on glycosyl bonds"/>
    <property type="evidence" value="ECO:0007669"/>
    <property type="project" value="UniProtKB-KW"/>
</dbReference>
<dbReference type="Gene3D" id="3.10.300.10">
    <property type="entry name" value="Methylpurine-DNA glycosylase (MPG)"/>
    <property type="match status" value="1"/>
</dbReference>
<dbReference type="PANTHER" id="PTHR10429">
    <property type="entry name" value="DNA-3-METHYLADENINE GLYCOSYLASE"/>
    <property type="match status" value="1"/>
</dbReference>
<accession>A0ABT6Y4K3</accession>
<keyword evidence="7" id="KW-1185">Reference proteome</keyword>
<dbReference type="HAMAP" id="MF_00527">
    <property type="entry name" value="3MGH"/>
    <property type="match status" value="1"/>
</dbReference>
<dbReference type="InterPro" id="IPR036995">
    <property type="entry name" value="MPG_sf"/>
</dbReference>
<evidence type="ECO:0000256" key="4">
    <source>
        <dbReference type="ARBA" id="ARBA00023204"/>
    </source>
</evidence>
<evidence type="ECO:0000256" key="1">
    <source>
        <dbReference type="ARBA" id="ARBA00009232"/>
    </source>
</evidence>
<dbReference type="EC" id="3.2.2.-" evidence="5"/>
<dbReference type="NCBIfam" id="TIGR00567">
    <property type="entry name" value="3mg"/>
    <property type="match status" value="1"/>
</dbReference>
<keyword evidence="3 5" id="KW-0378">Hydrolase</keyword>
<dbReference type="Pfam" id="PF02245">
    <property type="entry name" value="Pur_DNA_glyco"/>
    <property type="match status" value="1"/>
</dbReference>
<name>A0ABT6Y4K3_9BACT</name>
<reference evidence="6 7" key="1">
    <citation type="submission" date="2023-05" db="EMBL/GenBank/DDBJ databases">
        <title>Novel species of genus Flectobacillus isolated from stream in China.</title>
        <authorList>
            <person name="Lu H."/>
        </authorList>
    </citation>
    <scope>NUCLEOTIDE SEQUENCE [LARGE SCALE GENOMIC DNA]</scope>
    <source>
        <strain evidence="6 7">KCTC 42575</strain>
    </source>
</reference>
<dbReference type="Proteomes" id="UP001236507">
    <property type="component" value="Unassembled WGS sequence"/>
</dbReference>
<comment type="caution">
    <text evidence="6">The sequence shown here is derived from an EMBL/GenBank/DDBJ whole genome shotgun (WGS) entry which is preliminary data.</text>
</comment>
<dbReference type="EMBL" id="JASHIF010000003">
    <property type="protein sequence ID" value="MDI9858477.1"/>
    <property type="molecule type" value="Genomic_DNA"/>
</dbReference>
<dbReference type="SUPFAM" id="SSF50486">
    <property type="entry name" value="FMT C-terminal domain-like"/>
    <property type="match status" value="1"/>
</dbReference>
<evidence type="ECO:0000313" key="6">
    <source>
        <dbReference type="EMBL" id="MDI9858477.1"/>
    </source>
</evidence>
<dbReference type="PANTHER" id="PTHR10429:SF0">
    <property type="entry name" value="DNA-3-METHYLADENINE GLYCOSYLASE"/>
    <property type="match status" value="1"/>
</dbReference>
<dbReference type="InterPro" id="IPR003180">
    <property type="entry name" value="MPG"/>
</dbReference>